<evidence type="ECO:0000256" key="1">
    <source>
        <dbReference type="SAM" id="SignalP"/>
    </source>
</evidence>
<reference evidence="4" key="1">
    <citation type="submission" date="2016-06" db="UniProtKB">
        <authorList>
            <consortium name="WormBaseParasite"/>
        </authorList>
    </citation>
    <scope>IDENTIFICATION</scope>
</reference>
<feature type="signal peptide" evidence="1">
    <location>
        <begin position="1"/>
        <end position="26"/>
    </location>
</feature>
<evidence type="ECO:0000313" key="3">
    <source>
        <dbReference type="Proteomes" id="UP000272942"/>
    </source>
</evidence>
<gene>
    <name evidence="2" type="ORF">ECPE_LOCUS1186</name>
</gene>
<feature type="chain" id="PRO_5043137786" evidence="1">
    <location>
        <begin position="27"/>
        <end position="65"/>
    </location>
</feature>
<keyword evidence="1" id="KW-0732">Signal</keyword>
<dbReference type="Proteomes" id="UP000272942">
    <property type="component" value="Unassembled WGS sequence"/>
</dbReference>
<protein>
    <submittedName>
        <fullName evidence="4">AAI domain-containing protein</fullName>
    </submittedName>
</protein>
<proteinExistence type="predicted"/>
<dbReference type="AlphaFoldDB" id="A0A183A2K2"/>
<organism evidence="4">
    <name type="scientific">Echinostoma caproni</name>
    <dbReference type="NCBI Taxonomy" id="27848"/>
    <lineage>
        <taxon>Eukaryota</taxon>
        <taxon>Metazoa</taxon>
        <taxon>Spiralia</taxon>
        <taxon>Lophotrochozoa</taxon>
        <taxon>Platyhelminthes</taxon>
        <taxon>Trematoda</taxon>
        <taxon>Digenea</taxon>
        <taxon>Plagiorchiida</taxon>
        <taxon>Echinostomata</taxon>
        <taxon>Echinostomatoidea</taxon>
        <taxon>Echinostomatidae</taxon>
        <taxon>Echinostoma</taxon>
    </lineage>
</organism>
<dbReference type="EMBL" id="UZAN01005978">
    <property type="protein sequence ID" value="VDP34325.1"/>
    <property type="molecule type" value="Genomic_DNA"/>
</dbReference>
<dbReference type="WBParaSite" id="ECPE_0000118701-mRNA-1">
    <property type="protein sequence ID" value="ECPE_0000118701-mRNA-1"/>
    <property type="gene ID" value="ECPE_0000118701"/>
</dbReference>
<sequence>MSTCSIKVRVSFVLVCCLQVSKVADCCGPVKSTNAASVDIPATCSSIAISPDPTSTDVLEVSCRT</sequence>
<evidence type="ECO:0000313" key="2">
    <source>
        <dbReference type="EMBL" id="VDP34325.1"/>
    </source>
</evidence>
<evidence type="ECO:0000313" key="4">
    <source>
        <dbReference type="WBParaSite" id="ECPE_0000118701-mRNA-1"/>
    </source>
</evidence>
<keyword evidence="3" id="KW-1185">Reference proteome</keyword>
<accession>A0A183A2K2</accession>
<name>A0A183A2K2_9TREM</name>
<reference evidence="2 3" key="2">
    <citation type="submission" date="2018-11" db="EMBL/GenBank/DDBJ databases">
        <authorList>
            <consortium name="Pathogen Informatics"/>
        </authorList>
    </citation>
    <scope>NUCLEOTIDE SEQUENCE [LARGE SCALE GENOMIC DNA]</scope>
    <source>
        <strain evidence="2 3">Egypt</strain>
    </source>
</reference>